<protein>
    <submittedName>
        <fullName evidence="1">Uncharacterized protein</fullName>
    </submittedName>
</protein>
<evidence type="ECO:0000313" key="1">
    <source>
        <dbReference type="EMBL" id="MBX38706.1"/>
    </source>
</evidence>
<dbReference type="AlphaFoldDB" id="A0A2P2N8G2"/>
<proteinExistence type="predicted"/>
<name>A0A2P2N8G2_RHIMU</name>
<dbReference type="EMBL" id="GGEC01058222">
    <property type="protein sequence ID" value="MBX38706.1"/>
    <property type="molecule type" value="Transcribed_RNA"/>
</dbReference>
<accession>A0A2P2N8G2</accession>
<reference evidence="1" key="1">
    <citation type="submission" date="2018-02" db="EMBL/GenBank/DDBJ databases">
        <title>Rhizophora mucronata_Transcriptome.</title>
        <authorList>
            <person name="Meera S.P."/>
            <person name="Sreeshan A."/>
            <person name="Augustine A."/>
        </authorList>
    </citation>
    <scope>NUCLEOTIDE SEQUENCE</scope>
    <source>
        <tissue evidence="1">Leaf</tissue>
    </source>
</reference>
<sequence>MFQLIKKLQGHSRLQVSFSCYSLIILEKN</sequence>
<organism evidence="1">
    <name type="scientific">Rhizophora mucronata</name>
    <name type="common">Asiatic mangrove</name>
    <dbReference type="NCBI Taxonomy" id="61149"/>
    <lineage>
        <taxon>Eukaryota</taxon>
        <taxon>Viridiplantae</taxon>
        <taxon>Streptophyta</taxon>
        <taxon>Embryophyta</taxon>
        <taxon>Tracheophyta</taxon>
        <taxon>Spermatophyta</taxon>
        <taxon>Magnoliopsida</taxon>
        <taxon>eudicotyledons</taxon>
        <taxon>Gunneridae</taxon>
        <taxon>Pentapetalae</taxon>
        <taxon>rosids</taxon>
        <taxon>fabids</taxon>
        <taxon>Malpighiales</taxon>
        <taxon>Rhizophoraceae</taxon>
        <taxon>Rhizophora</taxon>
    </lineage>
</organism>